<dbReference type="AlphaFoldDB" id="A0A9D1VXA5"/>
<evidence type="ECO:0000313" key="7">
    <source>
        <dbReference type="EMBL" id="HIX48541.1"/>
    </source>
</evidence>
<dbReference type="PROSITE" id="PS50106">
    <property type="entry name" value="PDZ"/>
    <property type="match status" value="1"/>
</dbReference>
<dbReference type="InterPro" id="IPR001940">
    <property type="entry name" value="Peptidase_S1C"/>
</dbReference>
<keyword evidence="5" id="KW-0472">Membrane</keyword>
<dbReference type="GO" id="GO:0006508">
    <property type="term" value="P:proteolysis"/>
    <property type="evidence" value="ECO:0007669"/>
    <property type="project" value="UniProtKB-KW"/>
</dbReference>
<accession>A0A9D1VXA5</accession>
<dbReference type="PRINTS" id="PR00834">
    <property type="entry name" value="PROTEASES2C"/>
</dbReference>
<keyword evidence="5" id="KW-0812">Transmembrane</keyword>
<feature type="domain" description="PDZ" evidence="6">
    <location>
        <begin position="315"/>
        <end position="406"/>
    </location>
</feature>
<feature type="region of interest" description="Disordered" evidence="4">
    <location>
        <begin position="73"/>
        <end position="98"/>
    </location>
</feature>
<dbReference type="SMART" id="SM00228">
    <property type="entry name" value="PDZ"/>
    <property type="match status" value="1"/>
</dbReference>
<dbReference type="PANTHER" id="PTHR22939:SF129">
    <property type="entry name" value="SERINE PROTEASE HTRA2, MITOCHONDRIAL"/>
    <property type="match status" value="1"/>
</dbReference>
<organism evidence="7 8">
    <name type="scientific">Candidatus Mediterraneibacter caccavium</name>
    <dbReference type="NCBI Taxonomy" id="2838661"/>
    <lineage>
        <taxon>Bacteria</taxon>
        <taxon>Bacillati</taxon>
        <taxon>Bacillota</taxon>
        <taxon>Clostridia</taxon>
        <taxon>Lachnospirales</taxon>
        <taxon>Lachnospiraceae</taxon>
        <taxon>Mediterraneibacter</taxon>
    </lineage>
</organism>
<dbReference type="Proteomes" id="UP000824243">
    <property type="component" value="Unassembled WGS sequence"/>
</dbReference>
<evidence type="ECO:0000259" key="6">
    <source>
        <dbReference type="PROSITE" id="PS50106"/>
    </source>
</evidence>
<evidence type="ECO:0000256" key="5">
    <source>
        <dbReference type="SAM" id="Phobius"/>
    </source>
</evidence>
<sequence>MPNDKDRDLGPDDGPEEKKYSFLQETIKPKPISREHFINQLARFAIYGIVLGVFACLGFFALKPWLEDQFGEDPKTVTIPEDEEDGGGTDGSQEDSVPAANADSYEEMMDSMNERAADARKGIAAIEPANAGEDWTKEMTGISTGAAGVITADNGQELLILADDFVCEDASEWTVTFQDGKEYRASLKKRDRNSGLAIFSVPHGEIKDSTWSAIKVSVLGNSNLVKQGDTVMALGNLFGYADGMGYGTVNTTDYKTTFFDGECGILTTNIPAEEQGTGVLFNMEGQVVGLIPESVWDNNESSMANAYAISDLKPIIEFLANGESVPYIGVYGTTVTSELKEEQGMPGGVYVVDVDPDSPAMAAGIQSGDIIYAIGNKNVMNIGSYQNTVLKMKTGQQITVEGRRIGAEGYVDVEFTVTVGSKE</sequence>
<feature type="transmembrane region" description="Helical" evidence="5">
    <location>
        <begin position="44"/>
        <end position="66"/>
    </location>
</feature>
<gene>
    <name evidence="7" type="ORF">H9981_05970</name>
</gene>
<evidence type="ECO:0000256" key="4">
    <source>
        <dbReference type="SAM" id="MobiDB-lite"/>
    </source>
</evidence>
<reference evidence="7" key="2">
    <citation type="submission" date="2021-04" db="EMBL/GenBank/DDBJ databases">
        <authorList>
            <person name="Gilroy R."/>
        </authorList>
    </citation>
    <scope>NUCLEOTIDE SEQUENCE</scope>
    <source>
        <strain evidence="7">ChiSjej5B23-15282</strain>
    </source>
</reference>
<evidence type="ECO:0000256" key="3">
    <source>
        <dbReference type="ARBA" id="ARBA00022801"/>
    </source>
</evidence>
<evidence type="ECO:0000256" key="1">
    <source>
        <dbReference type="ARBA" id="ARBA00010541"/>
    </source>
</evidence>
<reference evidence="7" key="1">
    <citation type="journal article" date="2021" name="PeerJ">
        <title>Extensive microbial diversity within the chicken gut microbiome revealed by metagenomics and culture.</title>
        <authorList>
            <person name="Gilroy R."/>
            <person name="Ravi A."/>
            <person name="Getino M."/>
            <person name="Pursley I."/>
            <person name="Horton D.L."/>
            <person name="Alikhan N.F."/>
            <person name="Baker D."/>
            <person name="Gharbi K."/>
            <person name="Hall N."/>
            <person name="Watson M."/>
            <person name="Adriaenssens E.M."/>
            <person name="Foster-Nyarko E."/>
            <person name="Jarju S."/>
            <person name="Secka A."/>
            <person name="Antonio M."/>
            <person name="Oren A."/>
            <person name="Chaudhuri R.R."/>
            <person name="La Ragione R."/>
            <person name="Hildebrand F."/>
            <person name="Pallen M.J."/>
        </authorList>
    </citation>
    <scope>NUCLEOTIDE SEQUENCE</scope>
    <source>
        <strain evidence="7">ChiSjej5B23-15282</strain>
    </source>
</reference>
<evidence type="ECO:0000313" key="8">
    <source>
        <dbReference type="Proteomes" id="UP000824243"/>
    </source>
</evidence>
<dbReference type="InterPro" id="IPR001478">
    <property type="entry name" value="PDZ"/>
</dbReference>
<proteinExistence type="inferred from homology"/>
<dbReference type="SUPFAM" id="SSF50156">
    <property type="entry name" value="PDZ domain-like"/>
    <property type="match status" value="1"/>
</dbReference>
<dbReference type="InterPro" id="IPR009003">
    <property type="entry name" value="Peptidase_S1_PA"/>
</dbReference>
<dbReference type="EMBL" id="DXFA01000104">
    <property type="protein sequence ID" value="HIX48541.1"/>
    <property type="molecule type" value="Genomic_DNA"/>
</dbReference>
<name>A0A9D1VXA5_9FIRM</name>
<dbReference type="Pfam" id="PF13365">
    <property type="entry name" value="Trypsin_2"/>
    <property type="match status" value="1"/>
</dbReference>
<dbReference type="Gene3D" id="2.40.10.120">
    <property type="match status" value="1"/>
</dbReference>
<dbReference type="SUPFAM" id="SSF50494">
    <property type="entry name" value="Trypsin-like serine proteases"/>
    <property type="match status" value="1"/>
</dbReference>
<keyword evidence="3" id="KW-0378">Hydrolase</keyword>
<evidence type="ECO:0000256" key="2">
    <source>
        <dbReference type="ARBA" id="ARBA00022670"/>
    </source>
</evidence>
<dbReference type="PANTHER" id="PTHR22939">
    <property type="entry name" value="SERINE PROTEASE FAMILY S1C HTRA-RELATED"/>
    <property type="match status" value="1"/>
</dbReference>
<dbReference type="Pfam" id="PF13180">
    <property type="entry name" value="PDZ_2"/>
    <property type="match status" value="1"/>
</dbReference>
<protein>
    <submittedName>
        <fullName evidence="7">S1C family serine protease</fullName>
    </submittedName>
</protein>
<comment type="caution">
    <text evidence="7">The sequence shown here is derived from an EMBL/GenBank/DDBJ whole genome shotgun (WGS) entry which is preliminary data.</text>
</comment>
<keyword evidence="2 7" id="KW-0645">Protease</keyword>
<dbReference type="InterPro" id="IPR036034">
    <property type="entry name" value="PDZ_sf"/>
</dbReference>
<keyword evidence="5" id="KW-1133">Transmembrane helix</keyword>
<dbReference type="GO" id="GO:0004252">
    <property type="term" value="F:serine-type endopeptidase activity"/>
    <property type="evidence" value="ECO:0007669"/>
    <property type="project" value="InterPro"/>
</dbReference>
<comment type="similarity">
    <text evidence="1">Belongs to the peptidase S1C family.</text>
</comment>
<dbReference type="Gene3D" id="2.30.42.10">
    <property type="match status" value="1"/>
</dbReference>